<organism evidence="1 2">
    <name type="scientific">Actinoallomurus acaciae</name>
    <dbReference type="NCBI Taxonomy" id="502577"/>
    <lineage>
        <taxon>Bacteria</taxon>
        <taxon>Bacillati</taxon>
        <taxon>Actinomycetota</taxon>
        <taxon>Actinomycetes</taxon>
        <taxon>Streptosporangiales</taxon>
        <taxon>Thermomonosporaceae</taxon>
        <taxon>Actinoallomurus</taxon>
    </lineage>
</organism>
<comment type="caution">
    <text evidence="1">The sequence shown here is derived from an EMBL/GenBank/DDBJ whole genome shotgun (WGS) entry which is preliminary data.</text>
</comment>
<protein>
    <submittedName>
        <fullName evidence="1">Transglutaminase</fullName>
    </submittedName>
</protein>
<keyword evidence="2" id="KW-1185">Reference proteome</keyword>
<dbReference type="Proteomes" id="UP001589627">
    <property type="component" value="Unassembled WGS sequence"/>
</dbReference>
<evidence type="ECO:0000313" key="1">
    <source>
        <dbReference type="EMBL" id="MFB9840720.1"/>
    </source>
</evidence>
<name>A0ABV5Z097_9ACTN</name>
<proteinExistence type="predicted"/>
<feature type="non-terminal residue" evidence="1">
    <location>
        <position position="1"/>
    </location>
</feature>
<evidence type="ECO:0000313" key="2">
    <source>
        <dbReference type="Proteomes" id="UP001589627"/>
    </source>
</evidence>
<dbReference type="EMBL" id="JBHLZP010001315">
    <property type="protein sequence ID" value="MFB9840720.1"/>
    <property type="molecule type" value="Genomic_DNA"/>
</dbReference>
<sequence>DHRLPWPASETPRATGRRLTEALTLDGAAAEALARLALAEERARYAPSAEPLATPRDDVRLLRTAFRAHASRRVRWRARLFPPSATKSLRRAGTRVMDVFEWLDVAT</sequence>
<reference evidence="1 2" key="1">
    <citation type="submission" date="2024-09" db="EMBL/GenBank/DDBJ databases">
        <authorList>
            <person name="Sun Q."/>
            <person name="Mori K."/>
        </authorList>
    </citation>
    <scope>NUCLEOTIDE SEQUENCE [LARGE SCALE GENOMIC DNA]</scope>
    <source>
        <strain evidence="1 2">TBRC 0563</strain>
    </source>
</reference>
<gene>
    <name evidence="1" type="ORF">ACFFNX_52250</name>
</gene>
<accession>A0ABV5Z097</accession>
<feature type="non-terminal residue" evidence="1">
    <location>
        <position position="107"/>
    </location>
</feature>